<dbReference type="RefSeq" id="WP_132947734.1">
    <property type="nucleotide sequence ID" value="NZ_SLUL01000004.1"/>
</dbReference>
<dbReference type="InterPro" id="IPR007353">
    <property type="entry name" value="DUF421"/>
</dbReference>
<evidence type="ECO:0000313" key="10">
    <source>
        <dbReference type="EMBL" id="TCL50966.1"/>
    </source>
</evidence>
<accession>A0A4R1QHJ6</accession>
<proteinExistence type="inferred from homology"/>
<dbReference type="OrthoDB" id="1076133at2"/>
<keyword evidence="5 7" id="KW-1133">Transmembrane helix</keyword>
<dbReference type="PANTHER" id="PTHR34582">
    <property type="entry name" value="UPF0702 TRANSMEMBRANE PROTEIN YCAP"/>
    <property type="match status" value="1"/>
</dbReference>
<name>A0A4R1QHJ6_9BACL</name>
<dbReference type="GO" id="GO:0005886">
    <property type="term" value="C:plasma membrane"/>
    <property type="evidence" value="ECO:0007669"/>
    <property type="project" value="UniProtKB-SubCell"/>
</dbReference>
<comment type="caution">
    <text evidence="10">The sequence shown here is derived from an EMBL/GenBank/DDBJ whole genome shotgun (WGS) entry which is preliminary data.</text>
</comment>
<feature type="domain" description="YetF C-terminal" evidence="8">
    <location>
        <begin position="81"/>
        <end position="214"/>
    </location>
</feature>
<keyword evidence="3" id="KW-1003">Cell membrane</keyword>
<dbReference type="EMBL" id="SLUL01000004">
    <property type="protein sequence ID" value="TCL50966.1"/>
    <property type="molecule type" value="Genomic_DNA"/>
</dbReference>
<organism evidence="10 11">
    <name type="scientific">Thermolongibacillus altinsuensis</name>
    <dbReference type="NCBI Taxonomy" id="575256"/>
    <lineage>
        <taxon>Bacteria</taxon>
        <taxon>Bacillati</taxon>
        <taxon>Bacillota</taxon>
        <taxon>Bacilli</taxon>
        <taxon>Bacillales</taxon>
        <taxon>Anoxybacillaceae</taxon>
        <taxon>Thermolongibacillus</taxon>
    </lineage>
</organism>
<feature type="transmembrane region" description="Helical" evidence="7">
    <location>
        <begin position="6"/>
        <end position="25"/>
    </location>
</feature>
<feature type="transmembrane region" description="Helical" evidence="7">
    <location>
        <begin position="58"/>
        <end position="78"/>
    </location>
</feature>
<dbReference type="PANTHER" id="PTHR34582:SF5">
    <property type="entry name" value="UPF0702 TRANSMEMBRANE PROTEIN YETF"/>
    <property type="match status" value="1"/>
</dbReference>
<dbReference type="InterPro" id="IPR048454">
    <property type="entry name" value="YetF_N"/>
</dbReference>
<keyword evidence="11" id="KW-1185">Reference proteome</keyword>
<evidence type="ECO:0000256" key="2">
    <source>
        <dbReference type="ARBA" id="ARBA00006448"/>
    </source>
</evidence>
<evidence type="ECO:0000256" key="5">
    <source>
        <dbReference type="ARBA" id="ARBA00022989"/>
    </source>
</evidence>
<protein>
    <submittedName>
        <fullName evidence="10">Uncharacterized membrane protein YcaP (DUF421 family)</fullName>
    </submittedName>
</protein>
<dbReference type="Proteomes" id="UP000295658">
    <property type="component" value="Unassembled WGS sequence"/>
</dbReference>
<gene>
    <name evidence="10" type="ORF">EDD69_10415</name>
</gene>
<evidence type="ECO:0000259" key="9">
    <source>
        <dbReference type="Pfam" id="PF20730"/>
    </source>
</evidence>
<keyword evidence="4 7" id="KW-0812">Transmembrane</keyword>
<evidence type="ECO:0000256" key="1">
    <source>
        <dbReference type="ARBA" id="ARBA00004651"/>
    </source>
</evidence>
<reference evidence="10 11" key="1">
    <citation type="submission" date="2019-03" db="EMBL/GenBank/DDBJ databases">
        <title>Genomic Encyclopedia of Type Strains, Phase IV (KMG-IV): sequencing the most valuable type-strain genomes for metagenomic binning, comparative biology and taxonomic classification.</title>
        <authorList>
            <person name="Goeker M."/>
        </authorList>
    </citation>
    <scope>NUCLEOTIDE SEQUENCE [LARGE SCALE GENOMIC DNA]</scope>
    <source>
        <strain evidence="10 11">DSM 24979</strain>
    </source>
</reference>
<evidence type="ECO:0000256" key="6">
    <source>
        <dbReference type="ARBA" id="ARBA00023136"/>
    </source>
</evidence>
<evidence type="ECO:0000313" key="11">
    <source>
        <dbReference type="Proteomes" id="UP000295658"/>
    </source>
</evidence>
<feature type="domain" description="YetF-like N-terminal transmembrane" evidence="9">
    <location>
        <begin position="4"/>
        <end position="78"/>
    </location>
</feature>
<dbReference type="InterPro" id="IPR023090">
    <property type="entry name" value="UPF0702_alpha/beta_dom_sf"/>
</dbReference>
<evidence type="ECO:0000259" key="8">
    <source>
        <dbReference type="Pfam" id="PF04239"/>
    </source>
</evidence>
<evidence type="ECO:0000256" key="4">
    <source>
        <dbReference type="ARBA" id="ARBA00022692"/>
    </source>
</evidence>
<comment type="similarity">
    <text evidence="2">Belongs to the UPF0702 family.</text>
</comment>
<dbReference type="AlphaFoldDB" id="A0A4R1QHJ6"/>
<dbReference type="Pfam" id="PF20730">
    <property type="entry name" value="YetF_N"/>
    <property type="match status" value="1"/>
</dbReference>
<dbReference type="Pfam" id="PF04239">
    <property type="entry name" value="DUF421"/>
    <property type="match status" value="1"/>
</dbReference>
<evidence type="ECO:0000256" key="3">
    <source>
        <dbReference type="ARBA" id="ARBA00022475"/>
    </source>
</evidence>
<evidence type="ECO:0000256" key="7">
    <source>
        <dbReference type="SAM" id="Phobius"/>
    </source>
</evidence>
<comment type="subcellular location">
    <subcellularLocation>
        <location evidence="1">Cell membrane</location>
        <topology evidence="1">Multi-pass membrane protein</topology>
    </subcellularLocation>
</comment>
<dbReference type="Gene3D" id="3.30.240.20">
    <property type="entry name" value="bsu07140 like domains"/>
    <property type="match status" value="2"/>
</dbReference>
<keyword evidence="6 7" id="KW-0472">Membrane</keyword>
<sequence>MEFIHIATELIIGYIALLFTTKLLGRTQITQITPFDFISALVLGELVGNALYDKDVGLAKILFAVTLWGTLIYVTELITQKKKGLREILEGKPSIIISNGKIVYSELKKNHLDLNQLQHLLRQKDIFSIREVEHAILETNGTVSVMKKAKYEQPTREDHHMPLSPVVLPVTLIIDGEVIWDNLSESGFTEAWLKQQIRSFGFQDYKDILYAEWQEGKGMHMQPY</sequence>